<dbReference type="PANTHER" id="PTHR34057">
    <property type="entry name" value="ELONGATION FACTOR"/>
    <property type="match status" value="1"/>
</dbReference>
<sequence length="389" mass="44385">MSWDMELDSLLEDIYDCPLPGQNILEPWENWVVDDCREALKVPDSCEDVIECSSSSSFGDTAAAASVGEPEVESRMFGDGHEPLHRRKKRHTTAHWKKFISPVMSRCKWVELQLKQLKSQERKYAKELAALDYTQDINKDMKRKKRRRVEENCDLASYMSNHTLFSYYEKADSNLDTGLEDCHEAVTGGDGKSSVEFKSNDLWSSVDNYGMDKSWDDAIQKIIALESHLQNLKSRHDKVISENQGRFCSVNQSSMLEPSDGYNQSDFTGNTSSGDDKIVPLSEATNRPQMDNTLDDINVEGLTQYQAVKEGLHELENVGNQLANQIESFGEIKEIFKFQGSESNSYENVVHNVNVHSNLRLCSTLKLKIPRHERKRKKIYGPKRSRRSG</sequence>
<reference evidence="2 3" key="1">
    <citation type="submission" date="2023-01" db="EMBL/GenBank/DDBJ databases">
        <authorList>
            <person name="Kreplak J."/>
        </authorList>
    </citation>
    <scope>NUCLEOTIDE SEQUENCE [LARGE SCALE GENOMIC DNA]</scope>
</reference>
<organism evidence="2 3">
    <name type="scientific">Vicia faba</name>
    <name type="common">Broad bean</name>
    <name type="synonym">Faba vulgaris</name>
    <dbReference type="NCBI Taxonomy" id="3906"/>
    <lineage>
        <taxon>Eukaryota</taxon>
        <taxon>Viridiplantae</taxon>
        <taxon>Streptophyta</taxon>
        <taxon>Embryophyta</taxon>
        <taxon>Tracheophyta</taxon>
        <taxon>Spermatophyta</taxon>
        <taxon>Magnoliopsida</taxon>
        <taxon>eudicotyledons</taxon>
        <taxon>Gunneridae</taxon>
        <taxon>Pentapetalae</taxon>
        <taxon>rosids</taxon>
        <taxon>fabids</taxon>
        <taxon>Fabales</taxon>
        <taxon>Fabaceae</taxon>
        <taxon>Papilionoideae</taxon>
        <taxon>50 kb inversion clade</taxon>
        <taxon>NPAAA clade</taxon>
        <taxon>Hologalegina</taxon>
        <taxon>IRL clade</taxon>
        <taxon>Fabeae</taxon>
        <taxon>Vicia</taxon>
    </lineage>
</organism>
<accession>A0AAV1APT3</accession>
<dbReference type="Proteomes" id="UP001157006">
    <property type="component" value="Chromosome 5"/>
</dbReference>
<proteinExistence type="predicted"/>
<feature type="compositionally biased region" description="Polar residues" evidence="1">
    <location>
        <begin position="253"/>
        <end position="273"/>
    </location>
</feature>
<feature type="region of interest" description="Disordered" evidence="1">
    <location>
        <begin position="253"/>
        <end position="277"/>
    </location>
</feature>
<evidence type="ECO:0000313" key="2">
    <source>
        <dbReference type="EMBL" id="CAI8611723.1"/>
    </source>
</evidence>
<evidence type="ECO:0000313" key="3">
    <source>
        <dbReference type="Proteomes" id="UP001157006"/>
    </source>
</evidence>
<evidence type="ECO:0000256" key="1">
    <source>
        <dbReference type="SAM" id="MobiDB-lite"/>
    </source>
</evidence>
<dbReference type="AlphaFoldDB" id="A0AAV1APT3"/>
<gene>
    <name evidence="2" type="ORF">VFH_V000280</name>
</gene>
<dbReference type="EMBL" id="OX451740">
    <property type="protein sequence ID" value="CAI8611723.1"/>
    <property type="molecule type" value="Genomic_DNA"/>
</dbReference>
<dbReference type="PANTHER" id="PTHR34057:SF10">
    <property type="entry name" value="TRANSPOSASE, PTTA_EN_SPM, PLANT"/>
    <property type="match status" value="1"/>
</dbReference>
<name>A0AAV1APT3_VICFA</name>
<keyword evidence="3" id="KW-1185">Reference proteome</keyword>
<protein>
    <submittedName>
        <fullName evidence="2">Uncharacterized protein</fullName>
    </submittedName>
</protein>